<gene>
    <name evidence="1" type="ORF">CR103_19810</name>
</gene>
<keyword evidence="2" id="KW-1185">Reference proteome</keyword>
<dbReference type="AlphaFoldDB" id="A0A2G8SWG4"/>
<name>A0A2G8SWG4_9BURK</name>
<accession>A0A2G8SWG4</accession>
<organism evidence="1 2">
    <name type="scientific">Massilia psychrophila</name>
    <dbReference type="NCBI Taxonomy" id="1603353"/>
    <lineage>
        <taxon>Bacteria</taxon>
        <taxon>Pseudomonadati</taxon>
        <taxon>Pseudomonadota</taxon>
        <taxon>Betaproteobacteria</taxon>
        <taxon>Burkholderiales</taxon>
        <taxon>Oxalobacteraceae</taxon>
        <taxon>Telluria group</taxon>
        <taxon>Massilia</taxon>
    </lineage>
</organism>
<dbReference type="Pfam" id="PF18143">
    <property type="entry name" value="HAD_SAK_2"/>
    <property type="match status" value="1"/>
</dbReference>
<dbReference type="Proteomes" id="UP000228593">
    <property type="component" value="Unassembled WGS sequence"/>
</dbReference>
<dbReference type="EMBL" id="PDOB01000047">
    <property type="protein sequence ID" value="PIL38129.1"/>
    <property type="molecule type" value="Genomic_DNA"/>
</dbReference>
<protein>
    <submittedName>
        <fullName evidence="1">Uncharacterized protein</fullName>
    </submittedName>
</protein>
<evidence type="ECO:0000313" key="1">
    <source>
        <dbReference type="EMBL" id="PIL38129.1"/>
    </source>
</evidence>
<evidence type="ECO:0000313" key="2">
    <source>
        <dbReference type="Proteomes" id="UP000228593"/>
    </source>
</evidence>
<reference evidence="1 2" key="1">
    <citation type="submission" date="2017-10" db="EMBL/GenBank/DDBJ databases">
        <title>Massilia psychrophilum sp. nov., a novel purple-pigmented bacterium isolated from Tianshan glacier, Xinjiang Municipality, China.</title>
        <authorList>
            <person name="Wang H."/>
        </authorList>
    </citation>
    <scope>NUCLEOTIDE SEQUENCE [LARGE SCALE GENOMIC DNA]</scope>
    <source>
        <strain evidence="1 2">JCM 30813</strain>
    </source>
</reference>
<comment type="caution">
    <text evidence="1">The sequence shown here is derived from an EMBL/GenBank/DDBJ whole genome shotgun (WGS) entry which is preliminary data.</text>
</comment>
<sequence length="123" mass="13647">MHAVYWSPNRGIHVTTPGHTLFEWAPILEQLLKPYPDVKLVLATSWVRARGFEFAKAQLLPALQARVMGATFDNRIVQKLDYDLMPCGLQGCRAAATSSVGSRHSGLRLITMTRAGQRRVATS</sequence>
<proteinExistence type="predicted"/>